<feature type="transmembrane region" description="Helical" evidence="10">
    <location>
        <begin position="156"/>
        <end position="173"/>
    </location>
</feature>
<evidence type="ECO:0000256" key="2">
    <source>
        <dbReference type="ARBA" id="ARBA00022448"/>
    </source>
</evidence>
<dbReference type="PANTHER" id="PTHR32468">
    <property type="entry name" value="CATION/H + ANTIPORTER"/>
    <property type="match status" value="1"/>
</dbReference>
<evidence type="ECO:0000313" key="13">
    <source>
        <dbReference type="Proteomes" id="UP000489600"/>
    </source>
</evidence>
<dbReference type="InterPro" id="IPR006153">
    <property type="entry name" value="Cation/H_exchanger_TM"/>
</dbReference>
<feature type="transmembrane region" description="Helical" evidence="10">
    <location>
        <begin position="375"/>
        <end position="395"/>
    </location>
</feature>
<evidence type="ECO:0000313" key="12">
    <source>
        <dbReference type="EMBL" id="VVA90461.1"/>
    </source>
</evidence>
<evidence type="ECO:0000256" key="10">
    <source>
        <dbReference type="SAM" id="Phobius"/>
    </source>
</evidence>
<feature type="transmembrane region" description="Helical" evidence="10">
    <location>
        <begin position="432"/>
        <end position="454"/>
    </location>
</feature>
<keyword evidence="6 10" id="KW-1133">Transmembrane helix</keyword>
<feature type="domain" description="Cation/H+ exchanger transmembrane" evidence="11">
    <location>
        <begin position="75"/>
        <end position="453"/>
    </location>
</feature>
<keyword evidence="2" id="KW-0813">Transport</keyword>
<dbReference type="PANTHER" id="PTHR32468:SF67">
    <property type="entry name" value="CATION_H(+) ANTIPORTER 6B"/>
    <property type="match status" value="1"/>
</dbReference>
<dbReference type="Gene3D" id="1.20.1530.20">
    <property type="match status" value="1"/>
</dbReference>
<feature type="transmembrane region" description="Helical" evidence="10">
    <location>
        <begin position="225"/>
        <end position="246"/>
    </location>
</feature>
<keyword evidence="4 10" id="KW-0812">Transmembrane</keyword>
<dbReference type="GO" id="GO:0006813">
    <property type="term" value="P:potassium ion transport"/>
    <property type="evidence" value="ECO:0007669"/>
    <property type="project" value="UniProtKB-KW"/>
</dbReference>
<evidence type="ECO:0000256" key="5">
    <source>
        <dbReference type="ARBA" id="ARBA00022958"/>
    </source>
</evidence>
<dbReference type="GO" id="GO:0006885">
    <property type="term" value="P:regulation of pH"/>
    <property type="evidence" value="ECO:0007669"/>
    <property type="project" value="TreeGrafter"/>
</dbReference>
<comment type="caution">
    <text evidence="12">The sequence shown here is derived from an EMBL/GenBank/DDBJ whole genome shotgun (WGS) entry which is preliminary data.</text>
</comment>
<evidence type="ECO:0000256" key="4">
    <source>
        <dbReference type="ARBA" id="ARBA00022692"/>
    </source>
</evidence>
<feature type="transmembrane region" description="Helical" evidence="10">
    <location>
        <begin position="341"/>
        <end position="363"/>
    </location>
</feature>
<keyword evidence="5" id="KW-0630">Potassium</keyword>
<dbReference type="GO" id="GO:0016020">
    <property type="term" value="C:membrane"/>
    <property type="evidence" value="ECO:0007669"/>
    <property type="project" value="UniProtKB-SubCell"/>
</dbReference>
<evidence type="ECO:0000256" key="3">
    <source>
        <dbReference type="ARBA" id="ARBA00022538"/>
    </source>
</evidence>
<dbReference type="Pfam" id="PF00999">
    <property type="entry name" value="Na_H_Exchanger"/>
    <property type="match status" value="1"/>
</dbReference>
<protein>
    <recommendedName>
        <fullName evidence="11">Cation/H+ exchanger transmembrane domain-containing protein</fullName>
    </recommendedName>
</protein>
<accession>A0A565AM26</accession>
<dbReference type="EMBL" id="CABITT030000001">
    <property type="protein sequence ID" value="VVA90461.1"/>
    <property type="molecule type" value="Genomic_DNA"/>
</dbReference>
<dbReference type="AlphaFoldDB" id="A0A565AM26"/>
<dbReference type="OrthoDB" id="1043119at2759"/>
<dbReference type="InterPro" id="IPR038770">
    <property type="entry name" value="Na+/solute_symporter_sf"/>
</dbReference>
<keyword evidence="8 10" id="KW-0472">Membrane</keyword>
<dbReference type="Proteomes" id="UP000489600">
    <property type="component" value="Unassembled WGS sequence"/>
</dbReference>
<feature type="transmembrane region" description="Helical" evidence="10">
    <location>
        <begin position="84"/>
        <end position="102"/>
    </location>
</feature>
<comment type="subcellular location">
    <subcellularLocation>
        <location evidence="1">Membrane</location>
        <topology evidence="1">Multi-pass membrane protein</topology>
    </subcellularLocation>
</comment>
<dbReference type="GO" id="GO:1902600">
    <property type="term" value="P:proton transmembrane transport"/>
    <property type="evidence" value="ECO:0007669"/>
    <property type="project" value="InterPro"/>
</dbReference>
<gene>
    <name evidence="12" type="ORF">ANE_LOCUS906</name>
</gene>
<evidence type="ECO:0000256" key="6">
    <source>
        <dbReference type="ARBA" id="ARBA00022989"/>
    </source>
</evidence>
<feature type="transmembrane region" description="Helical" evidence="10">
    <location>
        <begin position="193"/>
        <end position="213"/>
    </location>
</feature>
<organism evidence="12 13">
    <name type="scientific">Arabis nemorensis</name>
    <dbReference type="NCBI Taxonomy" id="586526"/>
    <lineage>
        <taxon>Eukaryota</taxon>
        <taxon>Viridiplantae</taxon>
        <taxon>Streptophyta</taxon>
        <taxon>Embryophyta</taxon>
        <taxon>Tracheophyta</taxon>
        <taxon>Spermatophyta</taxon>
        <taxon>Magnoliopsida</taxon>
        <taxon>eudicotyledons</taxon>
        <taxon>Gunneridae</taxon>
        <taxon>Pentapetalae</taxon>
        <taxon>rosids</taxon>
        <taxon>malvids</taxon>
        <taxon>Brassicales</taxon>
        <taxon>Brassicaceae</taxon>
        <taxon>Arabideae</taxon>
        <taxon>Arabis</taxon>
    </lineage>
</organism>
<feature type="transmembrane region" description="Helical" evidence="10">
    <location>
        <begin position="252"/>
        <end position="276"/>
    </location>
</feature>
<proteinExistence type="inferred from homology"/>
<reference evidence="12" key="1">
    <citation type="submission" date="2019-07" db="EMBL/GenBank/DDBJ databases">
        <authorList>
            <person name="Dittberner H."/>
        </authorList>
    </citation>
    <scope>NUCLEOTIDE SEQUENCE [LARGE SCALE GENOMIC DNA]</scope>
</reference>
<feature type="transmembrane region" description="Helical" evidence="10">
    <location>
        <begin position="401"/>
        <end position="420"/>
    </location>
</feature>
<name>A0A565AM26_9BRAS</name>
<keyword evidence="13" id="KW-1185">Reference proteome</keyword>
<dbReference type="GO" id="GO:0015297">
    <property type="term" value="F:antiporter activity"/>
    <property type="evidence" value="ECO:0007669"/>
    <property type="project" value="InterPro"/>
</dbReference>
<sequence>MDPENATWPKELTWDDHVKRADMGSNILCDVSPHIMLNSHGAWEKMAFGSEGLAFWEYPLPKLEIIILFTFLSWRLFDALFKKLGVPIPKFTSMMLVGAVLSEGFQPIQMSWFRDIFLPVKYMPKVAETIGTFAFVLNWFLRGVTIDVGMIKKSKAKSIVIGVTSVIIPWYIGKLVYASREQSGILSMTNKEYGVVILTMSLTPFTCINMLLTDLKIVHTEFGQIAQSSAMITDVIAFSLSIGTHICGDSGMQMGVAFMFFVVFLCLVRQAMFWVIRHTPEGSPVKNIYLYIVLLLAYMSYLYWSHFLFFGPLGAFIFGLAIPDGPPLGSVFIQKFDSFNVGIFLPLFGSLTMIRLDLSSLLVEQRHIEECFSFLFVLYIAKFATSFLSAIAAKMPLRDSVILALVMGTKSSFELAYVVYAFEKQAISLKILTLMGVYIMVSSLVTSMVIHILYDRSKRFVCYRKRNLKDKSELQTLVCINKPNDITSMISLLRATSPSKSSPMTCCVLHLVELEGQATPTFISHQLQKPKPGSRSYSENAICSFQLFQEINGDSTSINMFTSLTSANEMHEHICWFALDKNSNLILLSFHRTWGANGNCIISDDPTLRSLNRNVMKRAPCSVGIFVYRKPIWQIKSIDSPCRVRNSTFYLFFL</sequence>
<evidence type="ECO:0000259" key="11">
    <source>
        <dbReference type="Pfam" id="PF00999"/>
    </source>
</evidence>
<evidence type="ECO:0000256" key="8">
    <source>
        <dbReference type="ARBA" id="ARBA00023136"/>
    </source>
</evidence>
<evidence type="ECO:0000256" key="1">
    <source>
        <dbReference type="ARBA" id="ARBA00004141"/>
    </source>
</evidence>
<dbReference type="InterPro" id="IPR050794">
    <property type="entry name" value="CPA2_transporter"/>
</dbReference>
<evidence type="ECO:0000256" key="7">
    <source>
        <dbReference type="ARBA" id="ARBA00023065"/>
    </source>
</evidence>
<dbReference type="GO" id="GO:0012505">
    <property type="term" value="C:endomembrane system"/>
    <property type="evidence" value="ECO:0007669"/>
    <property type="project" value="TreeGrafter"/>
</dbReference>
<feature type="transmembrane region" description="Helical" evidence="10">
    <location>
        <begin position="58"/>
        <end position="77"/>
    </location>
</feature>
<keyword evidence="3" id="KW-0633">Potassium transport</keyword>
<feature type="transmembrane region" description="Helical" evidence="10">
    <location>
        <begin position="122"/>
        <end position="144"/>
    </location>
</feature>
<evidence type="ECO:0000256" key="9">
    <source>
        <dbReference type="ARBA" id="ARBA00038341"/>
    </source>
</evidence>
<keyword evidence="7" id="KW-0406">Ion transport</keyword>
<comment type="similarity">
    <text evidence="9">Belongs to the monovalent cation:proton antiporter 2 (CPA2) transporter (TC 2.A.37) family. CHX (TC 2.A.37.4) subfamily.</text>
</comment>
<feature type="transmembrane region" description="Helical" evidence="10">
    <location>
        <begin position="288"/>
        <end position="321"/>
    </location>
</feature>